<keyword evidence="2" id="KW-1003">Cell membrane</keyword>
<keyword evidence="5 6" id="KW-0472">Membrane</keyword>
<evidence type="ECO:0000256" key="1">
    <source>
        <dbReference type="ARBA" id="ARBA00004651"/>
    </source>
</evidence>
<organism evidence="8 9">
    <name type="scientific">Senegalimassilia anaerobia</name>
    <dbReference type="NCBI Taxonomy" id="1473216"/>
    <lineage>
        <taxon>Bacteria</taxon>
        <taxon>Bacillati</taxon>
        <taxon>Actinomycetota</taxon>
        <taxon>Coriobacteriia</taxon>
        <taxon>Coriobacteriales</taxon>
        <taxon>Coriobacteriaceae</taxon>
        <taxon>Senegalimassilia</taxon>
    </lineage>
</organism>
<comment type="subcellular location">
    <subcellularLocation>
        <location evidence="1">Cell membrane</location>
        <topology evidence="1">Multi-pass membrane protein</topology>
    </subcellularLocation>
</comment>
<evidence type="ECO:0000313" key="9">
    <source>
        <dbReference type="Proteomes" id="UP000253792"/>
    </source>
</evidence>
<feature type="transmembrane region" description="Helical" evidence="6">
    <location>
        <begin position="668"/>
        <end position="691"/>
    </location>
</feature>
<name>A0A369L8F3_9ACTN</name>
<feature type="transmembrane region" description="Helical" evidence="6">
    <location>
        <begin position="168"/>
        <end position="186"/>
    </location>
</feature>
<dbReference type="PANTHER" id="PTHR46795">
    <property type="entry name" value="ABC TRANSPORTER PERMEASE-RELATED-RELATED"/>
    <property type="match status" value="1"/>
</dbReference>
<dbReference type="InterPro" id="IPR052536">
    <property type="entry name" value="ABC-4_Integral_Memb_Prot"/>
</dbReference>
<dbReference type="Pfam" id="PF02687">
    <property type="entry name" value="FtsX"/>
    <property type="match status" value="1"/>
</dbReference>
<dbReference type="RefSeq" id="WP_114620882.1">
    <property type="nucleotide sequence ID" value="NZ_PPTP01000006.1"/>
</dbReference>
<dbReference type="OrthoDB" id="9781780at2"/>
<feature type="transmembrane region" description="Helical" evidence="6">
    <location>
        <begin position="249"/>
        <end position="270"/>
    </location>
</feature>
<keyword evidence="3 6" id="KW-0812">Transmembrane</keyword>
<feature type="transmembrane region" description="Helical" evidence="6">
    <location>
        <begin position="612"/>
        <end position="634"/>
    </location>
</feature>
<sequence>MLMKLALRNVRRSMRDYAVYFVTLTLGVAVFYAFNAIEDSRVLFEAQEGAENMFLASGASIFDILSQVMTYFSVVVAVVLGFLVLYANRFVVRARKKEFGTYLLLGMRPRQVSSVVLMETLVVGVIALLVGLGLGFLISQAIAFATAGLIGVAISDYHLLFSARSAELTLGCFALIFVVVALFNAVQISRCKLATLLSANSRNERMPVRNPIVCLIVFVLSCLILAKAYAELNLDGLVYFGEHFRTATALMLIGTLSLFWSASGFFILVIQRLRDVYFKGLAMFTMRQIAAKVNTAFVSLWAVTVLLFFSIVVFSTGFSLATVFSDQLEENTQFDASIRASLMALDTSDMEAVPAGQYGGEEAKAAAIQETEAQRNEIHRLWQENGGSTAAYLKSLILDWDERVTGSAQVDTWLANDLTNKQLADACGFTLAQIGSDDNSSMADEGVQYVSLSQFNAARQLAGEKPVELATDEYLVDNTIDKSTDYAKALGQKGRTITVDGHDLTASGQVVSQSLQVSSMSCLVAVLVVPDELAADRFAAGDLPYLSELNVNLASDSQEQAMKDLMAEYGKAVPPSDELAEMGWTYDSGAWPVSYYDTSESVIADSMGLKLLLVYLALYIGFVFLMTTAAVLSVQQLSEVADSIPRYRLLAQLGCDRAMVLRSLRTQIGIYFVAPLLVAGCHSACTISVLYENLLSLWGASAVTGTLTIGIALVVAVYAIYLVSTYLVARSAVTSGAGKKLLA</sequence>
<reference evidence="8 9" key="1">
    <citation type="journal article" date="2018" name="Elife">
        <title>Discovery and characterization of a prevalent human gut bacterial enzyme sufficient for the inactivation of a family of plant toxins.</title>
        <authorList>
            <person name="Koppel N."/>
            <person name="Bisanz J.E."/>
            <person name="Pandelia M.E."/>
            <person name="Turnbaugh P.J."/>
            <person name="Balskus E.P."/>
        </authorList>
    </citation>
    <scope>NUCLEOTIDE SEQUENCE [LARGE SCALE GENOMIC DNA]</scope>
    <source>
        <strain evidence="9">anaerobia AP69FAA</strain>
    </source>
</reference>
<evidence type="ECO:0000313" key="8">
    <source>
        <dbReference type="EMBL" id="RDB55009.1"/>
    </source>
</evidence>
<keyword evidence="4 6" id="KW-1133">Transmembrane helix</keyword>
<gene>
    <name evidence="8" type="ORF">C1880_07190</name>
</gene>
<feature type="transmembrane region" description="Helical" evidence="6">
    <location>
        <begin position="291"/>
        <end position="314"/>
    </location>
</feature>
<comment type="caution">
    <text evidence="8">The sequence shown here is derived from an EMBL/GenBank/DDBJ whole genome shotgun (WGS) entry which is preliminary data.</text>
</comment>
<protein>
    <submittedName>
        <fullName evidence="8">ABC transporter permease</fullName>
    </submittedName>
</protein>
<evidence type="ECO:0000256" key="2">
    <source>
        <dbReference type="ARBA" id="ARBA00022475"/>
    </source>
</evidence>
<proteinExistence type="predicted"/>
<dbReference type="InterPro" id="IPR003838">
    <property type="entry name" value="ABC3_permease_C"/>
</dbReference>
<evidence type="ECO:0000256" key="4">
    <source>
        <dbReference type="ARBA" id="ARBA00022989"/>
    </source>
</evidence>
<feature type="transmembrane region" description="Helical" evidence="6">
    <location>
        <begin position="697"/>
        <end position="721"/>
    </location>
</feature>
<evidence type="ECO:0000256" key="5">
    <source>
        <dbReference type="ARBA" id="ARBA00023136"/>
    </source>
</evidence>
<dbReference type="Proteomes" id="UP000253792">
    <property type="component" value="Unassembled WGS sequence"/>
</dbReference>
<feature type="transmembrane region" description="Helical" evidence="6">
    <location>
        <begin position="68"/>
        <end position="87"/>
    </location>
</feature>
<dbReference type="AlphaFoldDB" id="A0A369L8F3"/>
<feature type="transmembrane region" description="Helical" evidence="6">
    <location>
        <begin position="115"/>
        <end position="148"/>
    </location>
</feature>
<evidence type="ECO:0000256" key="6">
    <source>
        <dbReference type="SAM" id="Phobius"/>
    </source>
</evidence>
<feature type="transmembrane region" description="Helical" evidence="6">
    <location>
        <begin position="207"/>
        <end position="229"/>
    </location>
</feature>
<evidence type="ECO:0000256" key="3">
    <source>
        <dbReference type="ARBA" id="ARBA00022692"/>
    </source>
</evidence>
<dbReference type="STRING" id="1034345.GCA_000236865_01828"/>
<accession>A0A369L8F3</accession>
<keyword evidence="9" id="KW-1185">Reference proteome</keyword>
<feature type="transmembrane region" description="Helical" evidence="6">
    <location>
        <begin position="17"/>
        <end position="34"/>
    </location>
</feature>
<dbReference type="GO" id="GO:0005886">
    <property type="term" value="C:plasma membrane"/>
    <property type="evidence" value="ECO:0007669"/>
    <property type="project" value="UniProtKB-SubCell"/>
</dbReference>
<evidence type="ECO:0000259" key="7">
    <source>
        <dbReference type="Pfam" id="PF02687"/>
    </source>
</evidence>
<feature type="domain" description="ABC3 transporter permease C-terminal" evidence="7">
    <location>
        <begin position="72"/>
        <end position="186"/>
    </location>
</feature>
<dbReference type="PANTHER" id="PTHR46795:SF3">
    <property type="entry name" value="ABC TRANSPORTER PERMEASE"/>
    <property type="match status" value="1"/>
</dbReference>
<dbReference type="EMBL" id="PPTP01000006">
    <property type="protein sequence ID" value="RDB55009.1"/>
    <property type="molecule type" value="Genomic_DNA"/>
</dbReference>